<reference evidence="3" key="1">
    <citation type="journal article" date="2019" name="Int. J. Syst. Evol. Microbiol.">
        <title>The Global Catalogue of Microorganisms (GCM) 10K type strain sequencing project: providing services to taxonomists for standard genome sequencing and annotation.</title>
        <authorList>
            <consortium name="The Broad Institute Genomics Platform"/>
            <consortium name="The Broad Institute Genome Sequencing Center for Infectious Disease"/>
            <person name="Wu L."/>
            <person name="Ma J."/>
        </authorList>
    </citation>
    <scope>NUCLEOTIDE SEQUENCE [LARGE SCALE GENOMIC DNA]</scope>
    <source>
        <strain evidence="3">CCUG 61485</strain>
    </source>
</reference>
<proteinExistence type="predicted"/>
<accession>A0ABW3Y0B4</accession>
<dbReference type="InterPro" id="IPR032466">
    <property type="entry name" value="Metal_Hydrolase"/>
</dbReference>
<dbReference type="Pfam" id="PF07969">
    <property type="entry name" value="Amidohydro_3"/>
    <property type="match status" value="1"/>
</dbReference>
<protein>
    <submittedName>
        <fullName evidence="2">Amidohydrolase</fullName>
        <ecNumber evidence="2">3.5.-.-</ecNumber>
    </submittedName>
</protein>
<keyword evidence="2" id="KW-0378">Hydrolase</keyword>
<dbReference type="EMBL" id="JBHTMY010000002">
    <property type="protein sequence ID" value="MFD1314900.1"/>
    <property type="molecule type" value="Genomic_DNA"/>
</dbReference>
<dbReference type="RefSeq" id="WP_377176826.1">
    <property type="nucleotide sequence ID" value="NZ_JBHTMY010000002.1"/>
</dbReference>
<dbReference type="PANTHER" id="PTHR22642">
    <property type="entry name" value="IMIDAZOLONEPROPIONASE"/>
    <property type="match status" value="1"/>
</dbReference>
<dbReference type="InterPro" id="IPR033932">
    <property type="entry name" value="YtcJ-like"/>
</dbReference>
<keyword evidence="3" id="KW-1185">Reference proteome</keyword>
<organism evidence="2 3">
    <name type="scientific">Namhaeicola litoreus</name>
    <dbReference type="NCBI Taxonomy" id="1052145"/>
    <lineage>
        <taxon>Bacteria</taxon>
        <taxon>Pseudomonadati</taxon>
        <taxon>Bacteroidota</taxon>
        <taxon>Flavobacteriia</taxon>
        <taxon>Flavobacteriales</taxon>
        <taxon>Flavobacteriaceae</taxon>
        <taxon>Namhaeicola</taxon>
    </lineage>
</organism>
<dbReference type="PROSITE" id="PS51257">
    <property type="entry name" value="PROKAR_LIPOPROTEIN"/>
    <property type="match status" value="1"/>
</dbReference>
<dbReference type="GO" id="GO:0016787">
    <property type="term" value="F:hydrolase activity"/>
    <property type="evidence" value="ECO:0007669"/>
    <property type="project" value="UniProtKB-KW"/>
</dbReference>
<dbReference type="CDD" id="cd01300">
    <property type="entry name" value="YtcJ_like"/>
    <property type="match status" value="1"/>
</dbReference>
<dbReference type="Gene3D" id="2.30.40.10">
    <property type="entry name" value="Urease, subunit C, domain 1"/>
    <property type="match status" value="1"/>
</dbReference>
<dbReference type="SUPFAM" id="SSF51338">
    <property type="entry name" value="Composite domain of metallo-dependent hydrolases"/>
    <property type="match status" value="1"/>
</dbReference>
<gene>
    <name evidence="2" type="ORF">ACFQ39_04680</name>
</gene>
<evidence type="ECO:0000313" key="3">
    <source>
        <dbReference type="Proteomes" id="UP001597201"/>
    </source>
</evidence>
<dbReference type="SUPFAM" id="SSF51556">
    <property type="entry name" value="Metallo-dependent hydrolases"/>
    <property type="match status" value="1"/>
</dbReference>
<sequence length="582" mass="66538">MKLLITFQFVLMAILSLSCNQAKKQEDNSKSANLESNTIYFNGDIITMEGEQPQYVEAVVEAEGKIIYAGNLKSAEKNYTNASKFDLDGKVLLPGFIEPHLHPSIAAIMLPNVTIAPHDWNKPDGVSKAAKTPEEYRKRLAEAINKNTKTDEMFFIWGYHQLWHGELSREMLNKLSPDKPVGVIHRSFHEIYINDKAIELFKIKEDNFKNNPQVDWNKGHFFEGGWLALVPIIGPQLINPDTYRDGLRKMTQLMLRNGITTINEPGFPSSNFELEYSLLKEEMDKNPPYDVYLIPNGTQLYGMNGNSNEKTLAMIESLPAKYNSSNITFLPKQIKLFSDGAIYSLAMQMKEPYLSKDFKGEWMTLPLSLFQEQLSFYWNNDFKIHVHSNGDLGIQQVIDFNKVDQKRYPRVNHRFTLHHMGYFDVDIAQQIKDLGMESSVNPYYLWALADKYSEYGLGKERAENLVRIKELTDRDVPVSFHSDFAMAPAEPLTLAWTAINRETAEHSKFSQDQRIDVYTALKGITISAARTLNLEDAIGSIKVGKRANFTVLKENPFKIDPIKIKDIEIDGIIYHGVYHKSN</sequence>
<evidence type="ECO:0000259" key="1">
    <source>
        <dbReference type="Pfam" id="PF07969"/>
    </source>
</evidence>
<dbReference type="InterPro" id="IPR013108">
    <property type="entry name" value="Amidohydro_3"/>
</dbReference>
<dbReference type="PANTHER" id="PTHR22642:SF2">
    <property type="entry name" value="PROTEIN LONG AFTER FAR-RED 3"/>
    <property type="match status" value="1"/>
</dbReference>
<dbReference type="InterPro" id="IPR011059">
    <property type="entry name" value="Metal-dep_hydrolase_composite"/>
</dbReference>
<feature type="domain" description="Amidohydrolase 3" evidence="1">
    <location>
        <begin position="85"/>
        <end position="576"/>
    </location>
</feature>
<comment type="caution">
    <text evidence="2">The sequence shown here is derived from an EMBL/GenBank/DDBJ whole genome shotgun (WGS) entry which is preliminary data.</text>
</comment>
<dbReference type="Gene3D" id="3.20.20.140">
    <property type="entry name" value="Metal-dependent hydrolases"/>
    <property type="match status" value="1"/>
</dbReference>
<name>A0ABW3Y0B4_9FLAO</name>
<dbReference type="Gene3D" id="3.10.310.70">
    <property type="match status" value="1"/>
</dbReference>
<evidence type="ECO:0000313" key="2">
    <source>
        <dbReference type="EMBL" id="MFD1314900.1"/>
    </source>
</evidence>
<dbReference type="EC" id="3.5.-.-" evidence="2"/>
<dbReference type="Proteomes" id="UP001597201">
    <property type="component" value="Unassembled WGS sequence"/>
</dbReference>